<organism evidence="1">
    <name type="scientific">Rhizophora mucronata</name>
    <name type="common">Asiatic mangrove</name>
    <dbReference type="NCBI Taxonomy" id="61149"/>
    <lineage>
        <taxon>Eukaryota</taxon>
        <taxon>Viridiplantae</taxon>
        <taxon>Streptophyta</taxon>
        <taxon>Embryophyta</taxon>
        <taxon>Tracheophyta</taxon>
        <taxon>Spermatophyta</taxon>
        <taxon>Magnoliopsida</taxon>
        <taxon>eudicotyledons</taxon>
        <taxon>Gunneridae</taxon>
        <taxon>Pentapetalae</taxon>
        <taxon>rosids</taxon>
        <taxon>fabids</taxon>
        <taxon>Malpighiales</taxon>
        <taxon>Rhizophoraceae</taxon>
        <taxon>Rhizophora</taxon>
    </lineage>
</organism>
<sequence>MYAVLFLLRLAKMARFLIRRG</sequence>
<reference evidence="1" key="1">
    <citation type="submission" date="2018-02" db="EMBL/GenBank/DDBJ databases">
        <title>Rhizophora mucronata_Transcriptome.</title>
        <authorList>
            <person name="Meera S.P."/>
            <person name="Sreeshan A."/>
            <person name="Augustine A."/>
        </authorList>
    </citation>
    <scope>NUCLEOTIDE SEQUENCE</scope>
    <source>
        <tissue evidence="1">Leaf</tissue>
    </source>
</reference>
<proteinExistence type="predicted"/>
<dbReference type="EMBL" id="GGEC01065140">
    <property type="protein sequence ID" value="MBX45624.1"/>
    <property type="molecule type" value="Transcribed_RNA"/>
</dbReference>
<dbReference type="AlphaFoldDB" id="A0A2P2NT60"/>
<protein>
    <submittedName>
        <fullName evidence="1">Uncharacterized protein</fullName>
    </submittedName>
</protein>
<accession>A0A2P2NT60</accession>
<name>A0A2P2NT60_RHIMU</name>
<evidence type="ECO:0000313" key="1">
    <source>
        <dbReference type="EMBL" id="MBX45624.1"/>
    </source>
</evidence>